<dbReference type="Proteomes" id="UP000076603">
    <property type="component" value="Unassembled WGS sequence"/>
</dbReference>
<evidence type="ECO:0000313" key="2">
    <source>
        <dbReference type="Proteomes" id="UP000076603"/>
    </source>
</evidence>
<dbReference type="Pfam" id="PF13483">
    <property type="entry name" value="Lactamase_B_3"/>
    <property type="match status" value="1"/>
</dbReference>
<dbReference type="Gene3D" id="3.60.15.10">
    <property type="entry name" value="Ribonuclease Z/Hydroxyacylglutathione hydrolase-like"/>
    <property type="match status" value="1"/>
</dbReference>
<comment type="caution">
    <text evidence="1">The sequence shown here is derived from an EMBL/GenBank/DDBJ whole genome shotgun (WGS) entry which is preliminary data.</text>
</comment>
<dbReference type="PATRIC" id="fig|1121326.3.peg.4561"/>
<protein>
    <submittedName>
        <fullName evidence="1">Metal-dependent hydrolase</fullName>
    </submittedName>
</protein>
<organism evidence="1 2">
    <name type="scientific">Clostridium magnum DSM 2767</name>
    <dbReference type="NCBI Taxonomy" id="1121326"/>
    <lineage>
        <taxon>Bacteria</taxon>
        <taxon>Bacillati</taxon>
        <taxon>Bacillota</taxon>
        <taxon>Clostridia</taxon>
        <taxon>Eubacteriales</taxon>
        <taxon>Clostridiaceae</taxon>
        <taxon>Clostridium</taxon>
    </lineage>
</organism>
<dbReference type="InterPro" id="IPR036866">
    <property type="entry name" value="RibonucZ/Hydroxyglut_hydro"/>
</dbReference>
<dbReference type="PANTHER" id="PTHR42967">
    <property type="entry name" value="METAL DEPENDENT HYDROLASE"/>
    <property type="match status" value="1"/>
</dbReference>
<proteinExistence type="predicted"/>
<dbReference type="RefSeq" id="WP_066627275.1">
    <property type="nucleotide sequence ID" value="NZ_FQXL01000038.1"/>
</dbReference>
<dbReference type="SUPFAM" id="SSF56281">
    <property type="entry name" value="Metallo-hydrolase/oxidoreductase"/>
    <property type="match status" value="1"/>
</dbReference>
<evidence type="ECO:0000313" key="1">
    <source>
        <dbReference type="EMBL" id="KZL90013.1"/>
    </source>
</evidence>
<name>A0A162RJR4_9CLOT</name>
<dbReference type="STRING" id="1121326.CLMAG_44970"/>
<dbReference type="PANTHER" id="PTHR42967:SF1">
    <property type="entry name" value="MBL FOLD METALLO-HYDROLASE"/>
    <property type="match status" value="1"/>
</dbReference>
<dbReference type="GO" id="GO:0016787">
    <property type="term" value="F:hydrolase activity"/>
    <property type="evidence" value="ECO:0007669"/>
    <property type="project" value="UniProtKB-KW"/>
</dbReference>
<gene>
    <name evidence="1" type="ORF">CLMAG_44970</name>
</gene>
<dbReference type="EMBL" id="LWAE01000006">
    <property type="protein sequence ID" value="KZL90013.1"/>
    <property type="molecule type" value="Genomic_DNA"/>
</dbReference>
<reference evidence="1 2" key="1">
    <citation type="submission" date="2016-04" db="EMBL/GenBank/DDBJ databases">
        <title>Genome sequence of Clostridium magnum DSM 2767.</title>
        <authorList>
            <person name="Poehlein A."/>
            <person name="Uhlig R."/>
            <person name="Fischer R."/>
            <person name="Bahl H."/>
            <person name="Daniel R."/>
        </authorList>
    </citation>
    <scope>NUCLEOTIDE SEQUENCE [LARGE SCALE GENOMIC DNA]</scope>
    <source>
        <strain evidence="1 2">DSM 2767</strain>
    </source>
</reference>
<accession>A0A162RJR4</accession>
<sequence>MQITWLGHSSFLIEDSKGRKVLTDPFDETVGYNTFKGEVDVVTISHHHFDHNYVENIKYKESIDKVGFFYLCDIPIAGIPSYHDKMLGAKRGENTIFVIDIDGYKICHLGDLGHSLSSEDIKQIGNTDILFIPIGGNYTIDGKEAAEIAKSINSHIVIPMHYKTPTLSFELEGLDDFLTYMKNGERVNGNKLSIDGSLEGFNKVTILNYK</sequence>
<keyword evidence="2" id="KW-1185">Reference proteome</keyword>
<keyword evidence="1" id="KW-0378">Hydrolase</keyword>
<dbReference type="AlphaFoldDB" id="A0A162RJR4"/>
<dbReference type="OrthoDB" id="9789133at2"/>